<evidence type="ECO:0000313" key="4">
    <source>
        <dbReference type="Proteomes" id="UP000008385"/>
    </source>
</evidence>
<dbReference type="EMBL" id="CP000245">
    <property type="protein sequence ID" value="AEG92167.1"/>
    <property type="molecule type" value="Genomic_DNA"/>
</dbReference>
<keyword evidence="1" id="KW-0328">Glycosyltransferase</keyword>
<dbReference type="STRING" id="365046.Rta_10820"/>
<dbReference type="PANTHER" id="PTHR34136:SF1">
    <property type="entry name" value="UDP-N-ACETYL-D-MANNOSAMINURONIC ACID TRANSFERASE"/>
    <property type="match status" value="1"/>
</dbReference>
<evidence type="ECO:0000256" key="1">
    <source>
        <dbReference type="ARBA" id="ARBA00022676"/>
    </source>
</evidence>
<dbReference type="AlphaFoldDB" id="F5Y0E5"/>
<dbReference type="GO" id="GO:0016758">
    <property type="term" value="F:hexosyltransferase activity"/>
    <property type="evidence" value="ECO:0007669"/>
    <property type="project" value="TreeGrafter"/>
</dbReference>
<dbReference type="eggNOG" id="COG1922">
    <property type="taxonomic scope" value="Bacteria"/>
</dbReference>
<reference evidence="3 4" key="2">
    <citation type="journal article" date="2011" name="PLoS ONE">
        <title>The Cyst-Dividing Bacterium Ramlibacter tataouinensis TTB310 Genome Reveals a Well-Stocked Toolbox for Adaptation to a Desert Environment.</title>
        <authorList>
            <person name="De Luca G."/>
            <person name="Barakat M."/>
            <person name="Ortet P."/>
            <person name="Fochesato S."/>
            <person name="Jourlin-Castelli C."/>
            <person name="Ansaldi M."/>
            <person name="Py B."/>
            <person name="Fichant G."/>
            <person name="Coutinho P.M."/>
            <person name="Voulhoux R."/>
            <person name="Bastien O."/>
            <person name="Marechal E."/>
            <person name="Henrissat B."/>
            <person name="Quentin Y."/>
            <person name="Noirot P."/>
            <person name="Filloux A."/>
            <person name="Mejean V."/>
            <person name="Dubow M.S."/>
            <person name="Barras F."/>
            <person name="Barbe V."/>
            <person name="Weissenbach J."/>
            <person name="Mihalcescu I."/>
            <person name="Vermeglio A."/>
            <person name="Achouak W."/>
            <person name="Heulin T."/>
        </authorList>
    </citation>
    <scope>NUCLEOTIDE SEQUENCE [LARGE SCALE GENOMIC DNA]</scope>
    <source>
        <strain evidence="4">ATCC BAA-407 / DSM 14655 / LMG 21543 / TTB310</strain>
    </source>
</reference>
<evidence type="ECO:0000313" key="3">
    <source>
        <dbReference type="EMBL" id="AEG92167.1"/>
    </source>
</evidence>
<proteinExistence type="predicted"/>
<dbReference type="CDD" id="cd06533">
    <property type="entry name" value="Glyco_transf_WecG_TagA"/>
    <property type="match status" value="1"/>
</dbReference>
<dbReference type="Pfam" id="PF03808">
    <property type="entry name" value="Glyco_tran_WecG"/>
    <property type="match status" value="1"/>
</dbReference>
<reference evidence="4" key="1">
    <citation type="submission" date="2006-01" db="EMBL/GenBank/DDBJ databases">
        <title>Genome of the cyst-dividing bacterium Ramlibacter tataouinensis.</title>
        <authorList>
            <person name="Barakat M."/>
            <person name="Ortet P."/>
            <person name="De Luca G."/>
            <person name="Jourlin-Castelli C."/>
            <person name="Ansaldi M."/>
            <person name="Py B."/>
            <person name="Fichant G."/>
            <person name="Coutinho P."/>
            <person name="Voulhoux R."/>
            <person name="Bastien O."/>
            <person name="Roy S."/>
            <person name="Marechal E."/>
            <person name="Henrissat B."/>
            <person name="Quentin Y."/>
            <person name="Noirot P."/>
            <person name="Filloux A."/>
            <person name="Mejean V."/>
            <person name="DuBow M."/>
            <person name="Barras F."/>
            <person name="Heulin T."/>
        </authorList>
    </citation>
    <scope>NUCLEOTIDE SEQUENCE [LARGE SCALE GENOMIC DNA]</scope>
    <source>
        <strain evidence="4">ATCC BAA-407 / DSM 14655 / LMG 21543 / TTB310</strain>
    </source>
</reference>
<name>F5Y0E5_RAMTT</name>
<keyword evidence="4" id="KW-1185">Reference proteome</keyword>
<dbReference type="HOGENOM" id="CLU_063203_1_2_4"/>
<dbReference type="PANTHER" id="PTHR34136">
    <property type="match status" value="1"/>
</dbReference>
<sequence length="264" mass="29282">MGRAARPAPWEPRWKQLVRAVVRVHSGRGEQQLLDWLTRVEEPTVLAFVNAHAMNSAAVSDRFFRAIMSANVVLRDGIGMAILMGLLNQRPGLNLNGTDLIPKILQRYRGSGIALFGTQEPWLSAARDTVLARLAPDSRIVLAHGFHETTVYVRVAAAHRPRLIVLGMGMPKQEEVAQVLRAALGFPCLIICGGAIIDFLGNKTSRAPAWMRRTGLEWAYRLALEPRRLFQRYVIGNPLFVARALNLAAHLLRQEGKTVCRSAA</sequence>
<dbReference type="InterPro" id="IPR004629">
    <property type="entry name" value="WecG_TagA_CpsF"/>
</dbReference>
<accession>F5Y0E5</accession>
<evidence type="ECO:0000256" key="2">
    <source>
        <dbReference type="ARBA" id="ARBA00022679"/>
    </source>
</evidence>
<keyword evidence="2 3" id="KW-0808">Transferase</keyword>
<dbReference type="Proteomes" id="UP000008385">
    <property type="component" value="Chromosome"/>
</dbReference>
<dbReference type="PATRIC" id="fig|365046.3.peg.1108"/>
<dbReference type="NCBIfam" id="TIGR00696">
    <property type="entry name" value="wecG_tagA_cpsF"/>
    <property type="match status" value="1"/>
</dbReference>
<organism evidence="3 4">
    <name type="scientific">Ramlibacter tataouinensis (strain ATCC BAA-407 / DSM 14655 / LMG 21543 / TTB310)</name>
    <dbReference type="NCBI Taxonomy" id="365046"/>
    <lineage>
        <taxon>Bacteria</taxon>
        <taxon>Pseudomonadati</taxon>
        <taxon>Pseudomonadota</taxon>
        <taxon>Betaproteobacteria</taxon>
        <taxon>Burkholderiales</taxon>
        <taxon>Comamonadaceae</taxon>
        <taxon>Ramlibacter</taxon>
    </lineage>
</organism>
<dbReference type="KEGG" id="rta:Rta_10820"/>
<gene>
    <name evidence="3" type="ordered locus">Rta_10820</name>
</gene>
<protein>
    <submittedName>
        <fullName evidence="3">B-glycosyltransferase, Glycosyltransferase Family 26-like protein</fullName>
    </submittedName>
</protein>